<feature type="domain" description="C2H2-type" evidence="9">
    <location>
        <begin position="7"/>
        <end position="34"/>
    </location>
</feature>
<evidence type="ECO:0000256" key="5">
    <source>
        <dbReference type="ARBA" id="ARBA00022833"/>
    </source>
</evidence>
<name>A0A8C0U8F7_CYACU</name>
<dbReference type="Ensembl" id="ENSCCET00000007865.1">
    <property type="protein sequence ID" value="ENSCCEP00000004765.1"/>
    <property type="gene ID" value="ENSCCEG00000005228.1"/>
</dbReference>
<protein>
    <recommendedName>
        <fullName evidence="9">C2H2-type domain-containing protein</fullName>
    </recommendedName>
</protein>
<dbReference type="GO" id="GO:0000981">
    <property type="term" value="F:DNA-binding transcription factor activity, RNA polymerase II-specific"/>
    <property type="evidence" value="ECO:0007669"/>
    <property type="project" value="TreeGrafter"/>
</dbReference>
<dbReference type="PROSITE" id="PS00028">
    <property type="entry name" value="ZINC_FINGER_C2H2_1"/>
    <property type="match status" value="2"/>
</dbReference>
<reference evidence="10" key="2">
    <citation type="submission" date="2025-09" db="UniProtKB">
        <authorList>
            <consortium name="Ensembl"/>
        </authorList>
    </citation>
    <scope>IDENTIFICATION</scope>
</reference>
<dbReference type="Gene3D" id="3.30.160.60">
    <property type="entry name" value="Classic Zinc Finger"/>
    <property type="match status" value="3"/>
</dbReference>
<dbReference type="Proteomes" id="UP000694410">
    <property type="component" value="Unplaced"/>
</dbReference>
<feature type="domain" description="C2H2-type" evidence="9">
    <location>
        <begin position="35"/>
        <end position="62"/>
    </location>
</feature>
<feature type="region of interest" description="Disordered" evidence="8">
    <location>
        <begin position="104"/>
        <end position="124"/>
    </location>
</feature>
<proteinExistence type="predicted"/>
<keyword evidence="4 7" id="KW-0863">Zinc-finger</keyword>
<evidence type="ECO:0000313" key="10">
    <source>
        <dbReference type="Ensembl" id="ENSCCEP00000004765.1"/>
    </source>
</evidence>
<evidence type="ECO:0000259" key="9">
    <source>
        <dbReference type="PROSITE" id="PS50157"/>
    </source>
</evidence>
<evidence type="ECO:0000256" key="7">
    <source>
        <dbReference type="PROSITE-ProRule" id="PRU00042"/>
    </source>
</evidence>
<evidence type="ECO:0000256" key="2">
    <source>
        <dbReference type="ARBA" id="ARBA00022723"/>
    </source>
</evidence>
<accession>A0A8C0U8F7</accession>
<evidence type="ECO:0000256" key="8">
    <source>
        <dbReference type="SAM" id="MobiDB-lite"/>
    </source>
</evidence>
<dbReference type="SMART" id="SM00355">
    <property type="entry name" value="ZnF_C2H2"/>
    <property type="match status" value="2"/>
</dbReference>
<evidence type="ECO:0000256" key="6">
    <source>
        <dbReference type="ARBA" id="ARBA00023242"/>
    </source>
</evidence>
<dbReference type="FunFam" id="3.30.160.60:FF:000128">
    <property type="entry name" value="zinc finger protein 268 isoform X1"/>
    <property type="match status" value="1"/>
</dbReference>
<reference evidence="10" key="1">
    <citation type="submission" date="2025-08" db="UniProtKB">
        <authorList>
            <consortium name="Ensembl"/>
        </authorList>
    </citation>
    <scope>IDENTIFICATION</scope>
</reference>
<evidence type="ECO:0000256" key="4">
    <source>
        <dbReference type="ARBA" id="ARBA00022771"/>
    </source>
</evidence>
<dbReference type="InterPro" id="IPR036236">
    <property type="entry name" value="Znf_C2H2_sf"/>
</dbReference>
<dbReference type="GO" id="GO:0000978">
    <property type="term" value="F:RNA polymerase II cis-regulatory region sequence-specific DNA binding"/>
    <property type="evidence" value="ECO:0007669"/>
    <property type="project" value="TreeGrafter"/>
</dbReference>
<dbReference type="PROSITE" id="PS50157">
    <property type="entry name" value="ZINC_FINGER_C2H2_2"/>
    <property type="match status" value="2"/>
</dbReference>
<keyword evidence="2" id="KW-0479">Metal-binding</keyword>
<keyword evidence="5" id="KW-0862">Zinc</keyword>
<dbReference type="Pfam" id="PF00096">
    <property type="entry name" value="zf-C2H2"/>
    <property type="match status" value="2"/>
</dbReference>
<dbReference type="FunFam" id="3.30.160.60:FF:002004">
    <property type="entry name" value="Zinc finger protein 473"/>
    <property type="match status" value="1"/>
</dbReference>
<keyword evidence="3" id="KW-0677">Repeat</keyword>
<evidence type="ECO:0000256" key="1">
    <source>
        <dbReference type="ARBA" id="ARBA00004123"/>
    </source>
</evidence>
<keyword evidence="6" id="KW-0539">Nucleus</keyword>
<dbReference type="AlphaFoldDB" id="A0A8C0U8F7"/>
<dbReference type="GO" id="GO:0008270">
    <property type="term" value="F:zinc ion binding"/>
    <property type="evidence" value="ECO:0007669"/>
    <property type="project" value="UniProtKB-KW"/>
</dbReference>
<dbReference type="GO" id="GO:0005634">
    <property type="term" value="C:nucleus"/>
    <property type="evidence" value="ECO:0007669"/>
    <property type="project" value="UniProtKB-SubCell"/>
</dbReference>
<evidence type="ECO:0000256" key="3">
    <source>
        <dbReference type="ARBA" id="ARBA00022737"/>
    </source>
</evidence>
<dbReference type="InterPro" id="IPR013087">
    <property type="entry name" value="Znf_C2H2_type"/>
</dbReference>
<keyword evidence="11" id="KW-1185">Reference proteome</keyword>
<dbReference type="PANTHER" id="PTHR23226:SF416">
    <property type="entry name" value="FI01424P"/>
    <property type="match status" value="1"/>
</dbReference>
<sequence length="124" mass="13944">MKNSKPYECGECAVTFSQRSQLIIHQMIHTGEGPYECPKCGKRFQTSSDLLVHQRIHTDERPFRCPSCWKGFNSLHRVGRQNNSFSSLIPRTIVTSSMPKCINKGGLKRENKDGTSSSEAVIGQ</sequence>
<organism evidence="10 11">
    <name type="scientific">Cyanistes caeruleus</name>
    <name type="common">Eurasian blue tit</name>
    <name type="synonym">Parus caeruleus</name>
    <dbReference type="NCBI Taxonomy" id="156563"/>
    <lineage>
        <taxon>Eukaryota</taxon>
        <taxon>Metazoa</taxon>
        <taxon>Chordata</taxon>
        <taxon>Craniata</taxon>
        <taxon>Vertebrata</taxon>
        <taxon>Euteleostomi</taxon>
        <taxon>Archelosauria</taxon>
        <taxon>Archosauria</taxon>
        <taxon>Dinosauria</taxon>
        <taxon>Saurischia</taxon>
        <taxon>Theropoda</taxon>
        <taxon>Coelurosauria</taxon>
        <taxon>Aves</taxon>
        <taxon>Neognathae</taxon>
        <taxon>Neoaves</taxon>
        <taxon>Telluraves</taxon>
        <taxon>Australaves</taxon>
        <taxon>Passeriformes</taxon>
        <taxon>Paridae</taxon>
        <taxon>Cyanistes</taxon>
    </lineage>
</organism>
<dbReference type="SUPFAM" id="SSF57667">
    <property type="entry name" value="beta-beta-alpha zinc fingers"/>
    <property type="match status" value="1"/>
</dbReference>
<evidence type="ECO:0000313" key="11">
    <source>
        <dbReference type="Proteomes" id="UP000694410"/>
    </source>
</evidence>
<comment type="subcellular location">
    <subcellularLocation>
        <location evidence="1">Nucleus</location>
    </subcellularLocation>
</comment>
<dbReference type="PANTHER" id="PTHR23226">
    <property type="entry name" value="ZINC FINGER AND SCAN DOMAIN-CONTAINING"/>
    <property type="match status" value="1"/>
</dbReference>
<feature type="compositionally biased region" description="Polar residues" evidence="8">
    <location>
        <begin position="114"/>
        <end position="124"/>
    </location>
</feature>